<name>A0AAN2BK77_9GAMM</name>
<proteinExistence type="predicted"/>
<accession>A0AAN2BK77</accession>
<evidence type="ECO:0000313" key="1">
    <source>
        <dbReference type="EMBL" id="BCD97788.1"/>
    </source>
</evidence>
<evidence type="ECO:0000313" key="2">
    <source>
        <dbReference type="Proteomes" id="UP001320119"/>
    </source>
</evidence>
<protein>
    <recommendedName>
        <fullName evidence="3">Lipoprotein</fullName>
    </recommendedName>
</protein>
<evidence type="ECO:0008006" key="3">
    <source>
        <dbReference type="Google" id="ProtNLM"/>
    </source>
</evidence>
<sequence length="554" mass="62201">MKTLFILSACLLFSACNSDSSLNEKKDNATAANALLSNTKTSDIRPKTRTTTYNPEAVIPPQCYTKHEANYNPCITCHQSYPFLSRPNAMNDLGLQMEYAFSDPGLTNHWKNLFEDRRERISQIGDNEILNYINTDNYSPLIRQLKDMADWQGPIPELNNLALGKEAFDNLGFAKDGSHWVAFNYKPLPSTFWPTNGSTDDVMIRLPQAFRASACTDTNNRDDNAYSQDAYLANLAILEMAIKDLSTISTPPINEKLLCQDLNQNGILEERITEIPQQVTYAGGANHTPVNIMLYPQGTEFLHTVRYVGVDNNGNITVPARMKELRYMRKHQFLSAASLLSAYGNEQQEKTEGRLPKYDYREDRGISNNFGWTLMGFIEAKDGHLRIQDSEETLFCMGCHSTIGTTIDQTFAFARKITGANGWGYIDLKGMVDAPTMGSKQGEIAHYLATVGGGNEFRQNSEMTEKWFNADGTLRKNAVENADVYTLITPSPARALSLNKAYLTIVHDQDYIYGRDANITPAINVHRAITSDTPVLDPSKVHTWDMRLDWSGEK</sequence>
<dbReference type="Proteomes" id="UP001320119">
    <property type="component" value="Chromosome"/>
</dbReference>
<reference evidence="1 2" key="1">
    <citation type="journal article" date="2022" name="IScience">
        <title>An ultrasensitive nanofiber-based assay for enzymatic hydrolysis and deep-sea microbial degradation of cellulose.</title>
        <authorList>
            <person name="Tsudome M."/>
            <person name="Tachioka M."/>
            <person name="Miyazaki M."/>
            <person name="Uchimura K."/>
            <person name="Tsuda M."/>
            <person name="Takaki Y."/>
            <person name="Deguchi S."/>
        </authorList>
    </citation>
    <scope>NUCLEOTIDE SEQUENCE [LARGE SCALE GENOMIC DNA]</scope>
    <source>
        <strain evidence="1 2">GE09</strain>
    </source>
</reference>
<dbReference type="KEGG" id="marq:MARGE09_P1989"/>
<keyword evidence="2" id="KW-1185">Reference proteome</keyword>
<dbReference type="AlphaFoldDB" id="A0AAN2BK77"/>
<organism evidence="1 2">
    <name type="scientific">Marinagarivorans cellulosilyticus</name>
    <dbReference type="NCBI Taxonomy" id="2721545"/>
    <lineage>
        <taxon>Bacteria</taxon>
        <taxon>Pseudomonadati</taxon>
        <taxon>Pseudomonadota</taxon>
        <taxon>Gammaproteobacteria</taxon>
        <taxon>Cellvibrionales</taxon>
        <taxon>Cellvibrionaceae</taxon>
        <taxon>Marinagarivorans</taxon>
    </lineage>
</organism>
<dbReference type="EMBL" id="AP023086">
    <property type="protein sequence ID" value="BCD97788.1"/>
    <property type="molecule type" value="Genomic_DNA"/>
</dbReference>
<gene>
    <name evidence="1" type="ORF">MARGE09_P1989</name>
</gene>
<dbReference type="PROSITE" id="PS51257">
    <property type="entry name" value="PROKAR_LIPOPROTEIN"/>
    <property type="match status" value="1"/>
</dbReference>
<dbReference type="RefSeq" id="WP_236987267.1">
    <property type="nucleotide sequence ID" value="NZ_AP023086.1"/>
</dbReference>